<accession>A0A699YXB8</accession>
<sequence length="131" mass="14182">MERFSKPLKTLGEGTYGTVYLCVDKAAPDGPCYVAIKSFKSQELEEQAKALAVREAKLLAAVRGHPNIVHLHHAYMTRSGQLYLVQSRAPVNQLVQALPVPIAYGVHSPSTAASSPHTIRAATRCQPSMEG</sequence>
<dbReference type="InterPro" id="IPR017441">
    <property type="entry name" value="Protein_kinase_ATP_BS"/>
</dbReference>
<dbReference type="GO" id="GO:0004672">
    <property type="term" value="F:protein kinase activity"/>
    <property type="evidence" value="ECO:0007669"/>
    <property type="project" value="InterPro"/>
</dbReference>
<evidence type="ECO:0000313" key="4">
    <source>
        <dbReference type="Proteomes" id="UP000485058"/>
    </source>
</evidence>
<feature type="binding site" evidence="1">
    <location>
        <position position="37"/>
    </location>
    <ligand>
        <name>ATP</name>
        <dbReference type="ChEBI" id="CHEBI:30616"/>
    </ligand>
</feature>
<name>A0A699YXB8_HAELA</name>
<evidence type="ECO:0000256" key="1">
    <source>
        <dbReference type="PROSITE-ProRule" id="PRU10141"/>
    </source>
</evidence>
<keyword evidence="3" id="KW-0418">Kinase</keyword>
<dbReference type="InterPro" id="IPR000719">
    <property type="entry name" value="Prot_kinase_dom"/>
</dbReference>
<dbReference type="Pfam" id="PF00069">
    <property type="entry name" value="Pkinase"/>
    <property type="match status" value="1"/>
</dbReference>
<dbReference type="InterPro" id="IPR011009">
    <property type="entry name" value="Kinase-like_dom_sf"/>
</dbReference>
<dbReference type="Gene3D" id="3.30.200.20">
    <property type="entry name" value="Phosphorylase Kinase, domain 1"/>
    <property type="match status" value="1"/>
</dbReference>
<dbReference type="PROSITE" id="PS00107">
    <property type="entry name" value="PROTEIN_KINASE_ATP"/>
    <property type="match status" value="1"/>
</dbReference>
<reference evidence="3 4" key="1">
    <citation type="submission" date="2020-02" db="EMBL/GenBank/DDBJ databases">
        <title>Draft genome sequence of Haematococcus lacustris strain NIES-144.</title>
        <authorList>
            <person name="Morimoto D."/>
            <person name="Nakagawa S."/>
            <person name="Yoshida T."/>
            <person name="Sawayama S."/>
        </authorList>
    </citation>
    <scope>NUCLEOTIDE SEQUENCE [LARGE SCALE GENOMIC DNA]</scope>
    <source>
        <strain evidence="3 4">NIES-144</strain>
    </source>
</reference>
<comment type="caution">
    <text evidence="3">The sequence shown here is derived from an EMBL/GenBank/DDBJ whole genome shotgun (WGS) entry which is preliminary data.</text>
</comment>
<proteinExistence type="predicted"/>
<keyword evidence="1" id="KW-0067">ATP-binding</keyword>
<keyword evidence="3" id="KW-0808">Transferase</keyword>
<dbReference type="GO" id="GO:0005524">
    <property type="term" value="F:ATP binding"/>
    <property type="evidence" value="ECO:0007669"/>
    <property type="project" value="UniProtKB-UniRule"/>
</dbReference>
<dbReference type="EMBL" id="BLLF01000381">
    <property type="protein sequence ID" value="GFH11179.1"/>
    <property type="molecule type" value="Genomic_DNA"/>
</dbReference>
<protein>
    <submittedName>
        <fullName evidence="3">Protein kinase domain-containing protein</fullName>
    </submittedName>
</protein>
<dbReference type="SUPFAM" id="SSF56112">
    <property type="entry name" value="Protein kinase-like (PK-like)"/>
    <property type="match status" value="1"/>
</dbReference>
<evidence type="ECO:0000259" key="2">
    <source>
        <dbReference type="PROSITE" id="PS50011"/>
    </source>
</evidence>
<feature type="non-terminal residue" evidence="3">
    <location>
        <position position="1"/>
    </location>
</feature>
<evidence type="ECO:0000313" key="3">
    <source>
        <dbReference type="EMBL" id="GFH11179.1"/>
    </source>
</evidence>
<gene>
    <name evidence="3" type="ORF">HaLaN_06638</name>
</gene>
<feature type="domain" description="Protein kinase" evidence="2">
    <location>
        <begin position="5"/>
        <end position="131"/>
    </location>
</feature>
<keyword evidence="4" id="KW-1185">Reference proteome</keyword>
<organism evidence="3 4">
    <name type="scientific">Haematococcus lacustris</name>
    <name type="common">Green alga</name>
    <name type="synonym">Haematococcus pluvialis</name>
    <dbReference type="NCBI Taxonomy" id="44745"/>
    <lineage>
        <taxon>Eukaryota</taxon>
        <taxon>Viridiplantae</taxon>
        <taxon>Chlorophyta</taxon>
        <taxon>core chlorophytes</taxon>
        <taxon>Chlorophyceae</taxon>
        <taxon>CS clade</taxon>
        <taxon>Chlamydomonadales</taxon>
        <taxon>Haematococcaceae</taxon>
        <taxon>Haematococcus</taxon>
    </lineage>
</organism>
<dbReference type="Proteomes" id="UP000485058">
    <property type="component" value="Unassembled WGS sequence"/>
</dbReference>
<keyword evidence="1" id="KW-0547">Nucleotide-binding</keyword>
<dbReference type="PROSITE" id="PS50011">
    <property type="entry name" value="PROTEIN_KINASE_DOM"/>
    <property type="match status" value="1"/>
</dbReference>
<dbReference type="AlphaFoldDB" id="A0A699YXB8"/>